<dbReference type="RefSeq" id="WP_223003759.1">
    <property type="nucleotide sequence ID" value="NZ_JAHSQO010000001.1"/>
</dbReference>
<dbReference type="SUPFAM" id="SSF47240">
    <property type="entry name" value="Ferritin-like"/>
    <property type="match status" value="1"/>
</dbReference>
<sequence length="261" mass="28939">MAAAPSIAPSISGETLTAFLLRLADDHLVLGHRLSEWCGHAPMLEEDLAMPNMALDLIGQARSLYQYAGEVEGKGRDEDQIAYVRREREYVNCLMAERQNGDFAHTMLRQFYFAALMLPLWQAMMTSTDERLAGIAAKAEKEVAYHIRHAGEWVVRLGDGTEESTRRMKAAVEALAPYVDELFESDDVTRAVAEAGIAPDPSTLRPAFDAIVGPVFAEAGLEWVETPYGQTGGRQGRHGEALGFLLAELQYMQRTYPGMTW</sequence>
<dbReference type="InterPro" id="IPR009078">
    <property type="entry name" value="Ferritin-like_SF"/>
</dbReference>
<name>A0ABS7R4F0_9HYPH</name>
<dbReference type="PANTHER" id="PTHR30458:SF0">
    <property type="entry name" value="1,2-PHENYLACETYL-COA EPOXIDASE, SUBUNIT C"/>
    <property type="match status" value="1"/>
</dbReference>
<evidence type="ECO:0000313" key="2">
    <source>
        <dbReference type="Proteomes" id="UP000777661"/>
    </source>
</evidence>
<dbReference type="InterPro" id="IPR007814">
    <property type="entry name" value="PaaA_PaaC"/>
</dbReference>
<keyword evidence="2" id="KW-1185">Reference proteome</keyword>
<dbReference type="Gene3D" id="1.20.1260.10">
    <property type="match status" value="1"/>
</dbReference>
<accession>A0ABS7R4F0</accession>
<dbReference type="InterPro" id="IPR012347">
    <property type="entry name" value="Ferritin-like"/>
</dbReference>
<dbReference type="PANTHER" id="PTHR30458">
    <property type="entry name" value="PHENYLACETIC ACID DEGRADATION PROTEIN PAA"/>
    <property type="match status" value="1"/>
</dbReference>
<comment type="caution">
    <text evidence="1">The sequence shown here is derived from an EMBL/GenBank/DDBJ whole genome shotgun (WGS) entry which is preliminary data.</text>
</comment>
<gene>
    <name evidence="1" type="primary">paaC</name>
    <name evidence="1" type="ORF">KVG22_04380</name>
</gene>
<dbReference type="InterPro" id="IPR052703">
    <property type="entry name" value="Aromatic_CoA_ox/epox"/>
</dbReference>
<dbReference type="Proteomes" id="UP000777661">
    <property type="component" value="Unassembled WGS sequence"/>
</dbReference>
<protein>
    <submittedName>
        <fullName evidence="1">Phenylacetate-CoA oxygenase subunit PaaC</fullName>
        <ecNumber evidence="1">1.14.13.149</ecNumber>
    </submittedName>
</protein>
<evidence type="ECO:0000313" key="1">
    <source>
        <dbReference type="EMBL" id="MBY8915811.1"/>
    </source>
</evidence>
<organism evidence="1 2">
    <name type="scientific">Nitratireductor rhodophyticola</name>
    <dbReference type="NCBI Taxonomy" id="2854036"/>
    <lineage>
        <taxon>Bacteria</taxon>
        <taxon>Pseudomonadati</taxon>
        <taxon>Pseudomonadota</taxon>
        <taxon>Alphaproteobacteria</taxon>
        <taxon>Hyphomicrobiales</taxon>
        <taxon>Phyllobacteriaceae</taxon>
        <taxon>Nitratireductor</taxon>
    </lineage>
</organism>
<dbReference type="EC" id="1.14.13.149" evidence="1"/>
<dbReference type="NCBIfam" id="TIGR02158">
    <property type="entry name" value="PA_CoA_Oxy3"/>
    <property type="match status" value="1"/>
</dbReference>
<proteinExistence type="predicted"/>
<dbReference type="InterPro" id="IPR011882">
    <property type="entry name" value="PaaC"/>
</dbReference>
<dbReference type="GO" id="GO:0097266">
    <property type="term" value="F:phenylacetyl-CoA 1,2-epoxidase activity"/>
    <property type="evidence" value="ECO:0007669"/>
    <property type="project" value="UniProtKB-EC"/>
</dbReference>
<dbReference type="EMBL" id="JAHSQO010000001">
    <property type="protein sequence ID" value="MBY8915811.1"/>
    <property type="molecule type" value="Genomic_DNA"/>
</dbReference>
<keyword evidence="1" id="KW-0560">Oxidoreductase</keyword>
<dbReference type="PIRSF" id="PIRSF037834">
    <property type="entry name" value="PA_CoA_Oase3"/>
    <property type="match status" value="1"/>
</dbReference>
<dbReference type="Pfam" id="PF05138">
    <property type="entry name" value="PaaA_PaaC"/>
    <property type="match status" value="1"/>
</dbReference>
<reference evidence="1 2" key="1">
    <citation type="submission" date="2021-06" db="EMBL/GenBank/DDBJ databases">
        <title>Nitratireductor porphyridii sp. nov., isolated from a small marine red alga, Porphyridium purpureum in South Korea.</title>
        <authorList>
            <person name="Kim K.H."/>
            <person name="Kristyanto S."/>
            <person name="Jeon C.O."/>
        </authorList>
    </citation>
    <scope>NUCLEOTIDE SEQUENCE [LARGE SCALE GENOMIC DNA]</scope>
    <source>
        <strain evidence="1 2">R6</strain>
    </source>
</reference>